<evidence type="ECO:0000313" key="2">
    <source>
        <dbReference type="Proteomes" id="UP000053593"/>
    </source>
</evidence>
<dbReference type="OrthoDB" id="2962647at2759"/>
<keyword evidence="2" id="KW-1185">Reference proteome</keyword>
<organism evidence="1 2">
    <name type="scientific">Collybiopsis luxurians FD-317 M1</name>
    <dbReference type="NCBI Taxonomy" id="944289"/>
    <lineage>
        <taxon>Eukaryota</taxon>
        <taxon>Fungi</taxon>
        <taxon>Dikarya</taxon>
        <taxon>Basidiomycota</taxon>
        <taxon>Agaricomycotina</taxon>
        <taxon>Agaricomycetes</taxon>
        <taxon>Agaricomycetidae</taxon>
        <taxon>Agaricales</taxon>
        <taxon>Marasmiineae</taxon>
        <taxon>Omphalotaceae</taxon>
        <taxon>Collybiopsis</taxon>
        <taxon>Collybiopsis luxurians</taxon>
    </lineage>
</organism>
<dbReference type="EMBL" id="KN834802">
    <property type="protein sequence ID" value="KIK55872.1"/>
    <property type="molecule type" value="Genomic_DNA"/>
</dbReference>
<sequence length="406" mass="46387">MLPTQWADLDALELAKRKYVQDLDADPSSLSLGRSDVWINPSTGIFCWGPPCPMHDFPADITSILLPLTSLNTGKWVPLIPFHCAEFVEEYFQYALQEDADNFLKVSSRAGTHMTIDPYSTCYLGSILGLNTQMVIGHIPILLESDISQESWRIFDSPWNKSDPLQRMSGGWLRAPYGFSRGFFTGPSTFRCVIYLKDEVKQTWIVQSPRFYEQMKLADPKFDNLVMMCFIWYQVEIAASTADTLPPILYSRVPPLFLFLPPIEKVWAHGRVLIRVKPNCSPFWSLDPLGQVKIKEMTARLLGIPPIQFTLHTVYIAAHSPLRKAIGQFLKDHYTEPNDYPRSRGWPEFQIVPEFNQVVEQGRPEYVKILSLIFNVILCPDVEFHSVDRKYLDAGRVAGFATLNCQ</sequence>
<evidence type="ECO:0000313" key="1">
    <source>
        <dbReference type="EMBL" id="KIK55872.1"/>
    </source>
</evidence>
<dbReference type="Proteomes" id="UP000053593">
    <property type="component" value="Unassembled WGS sequence"/>
</dbReference>
<gene>
    <name evidence="1" type="ORF">GYMLUDRAFT_248282</name>
</gene>
<dbReference type="AlphaFoldDB" id="A0A0D0CCT9"/>
<name>A0A0D0CCT9_9AGAR</name>
<accession>A0A0D0CCT9</accession>
<proteinExistence type="predicted"/>
<dbReference type="HOGENOM" id="CLU_678032_0_0_1"/>
<protein>
    <submittedName>
        <fullName evidence="1">Uncharacterized protein</fullName>
    </submittedName>
</protein>
<reference evidence="1 2" key="1">
    <citation type="submission" date="2014-04" db="EMBL/GenBank/DDBJ databases">
        <title>Evolutionary Origins and Diversification of the Mycorrhizal Mutualists.</title>
        <authorList>
            <consortium name="DOE Joint Genome Institute"/>
            <consortium name="Mycorrhizal Genomics Consortium"/>
            <person name="Kohler A."/>
            <person name="Kuo A."/>
            <person name="Nagy L.G."/>
            <person name="Floudas D."/>
            <person name="Copeland A."/>
            <person name="Barry K.W."/>
            <person name="Cichocki N."/>
            <person name="Veneault-Fourrey C."/>
            <person name="LaButti K."/>
            <person name="Lindquist E.A."/>
            <person name="Lipzen A."/>
            <person name="Lundell T."/>
            <person name="Morin E."/>
            <person name="Murat C."/>
            <person name="Riley R."/>
            <person name="Ohm R."/>
            <person name="Sun H."/>
            <person name="Tunlid A."/>
            <person name="Henrissat B."/>
            <person name="Grigoriev I.V."/>
            <person name="Hibbett D.S."/>
            <person name="Martin F."/>
        </authorList>
    </citation>
    <scope>NUCLEOTIDE SEQUENCE [LARGE SCALE GENOMIC DNA]</scope>
    <source>
        <strain evidence="1 2">FD-317 M1</strain>
    </source>
</reference>